<dbReference type="OrthoDB" id="9802683at2"/>
<protein>
    <submittedName>
        <fullName evidence="6">PKD repeat-containing protein</fullName>
    </submittedName>
</protein>
<dbReference type="SUPFAM" id="SSF49899">
    <property type="entry name" value="Concanavalin A-like lectins/glucanases"/>
    <property type="match status" value="1"/>
</dbReference>
<proteinExistence type="predicted"/>
<dbReference type="EMBL" id="FOEE01000004">
    <property type="protein sequence ID" value="SEO79305.1"/>
    <property type="molecule type" value="Genomic_DNA"/>
</dbReference>
<feature type="domain" description="PKD" evidence="5">
    <location>
        <begin position="799"/>
        <end position="883"/>
    </location>
</feature>
<keyword evidence="1 4" id="KW-0732">Signal</keyword>
<dbReference type="InterPro" id="IPR013783">
    <property type="entry name" value="Ig-like_fold"/>
</dbReference>
<dbReference type="InterPro" id="IPR015943">
    <property type="entry name" value="WD40/YVTN_repeat-like_dom_sf"/>
</dbReference>
<dbReference type="Gene3D" id="2.60.40.10">
    <property type="entry name" value="Immunoglobulins"/>
    <property type="match status" value="2"/>
</dbReference>
<dbReference type="Pfam" id="PF18911">
    <property type="entry name" value="PKD_4"/>
    <property type="match status" value="2"/>
</dbReference>
<evidence type="ECO:0000313" key="7">
    <source>
        <dbReference type="Proteomes" id="UP000198960"/>
    </source>
</evidence>
<feature type="compositionally biased region" description="Low complexity" evidence="3">
    <location>
        <begin position="225"/>
        <end position="239"/>
    </location>
</feature>
<dbReference type="Pfam" id="PF13385">
    <property type="entry name" value="Laminin_G_3"/>
    <property type="match status" value="1"/>
</dbReference>
<dbReference type="GO" id="GO:0005975">
    <property type="term" value="P:carbohydrate metabolic process"/>
    <property type="evidence" value="ECO:0007669"/>
    <property type="project" value="UniProtKB-ARBA"/>
</dbReference>
<dbReference type="InterPro" id="IPR022409">
    <property type="entry name" value="PKD/Chitinase_dom"/>
</dbReference>
<reference evidence="7" key="1">
    <citation type="submission" date="2016-10" db="EMBL/GenBank/DDBJ databases">
        <authorList>
            <person name="Varghese N."/>
            <person name="Submissions S."/>
        </authorList>
    </citation>
    <scope>NUCLEOTIDE SEQUENCE [LARGE SCALE GENOMIC DNA]</scope>
    <source>
        <strain evidence="7">DSM 45413</strain>
    </source>
</reference>
<dbReference type="Proteomes" id="UP000198960">
    <property type="component" value="Unassembled WGS sequence"/>
</dbReference>
<dbReference type="SUPFAM" id="SSF49299">
    <property type="entry name" value="PKD domain"/>
    <property type="match status" value="2"/>
</dbReference>
<dbReference type="STRING" id="673521.SAMN05660991_01801"/>
<feature type="signal peptide" evidence="4">
    <location>
        <begin position="1"/>
        <end position="27"/>
    </location>
</feature>
<dbReference type="AlphaFoldDB" id="A0A1H8SL55"/>
<dbReference type="InterPro" id="IPR006558">
    <property type="entry name" value="LamG-like"/>
</dbReference>
<gene>
    <name evidence="6" type="ORF">SAMN05660991_01801</name>
</gene>
<dbReference type="SMART" id="SM00089">
    <property type="entry name" value="PKD"/>
    <property type="match status" value="2"/>
</dbReference>
<dbReference type="Gene3D" id="2.130.10.10">
    <property type="entry name" value="YVTN repeat-like/Quinoprotein amine dehydrogenase"/>
    <property type="match status" value="1"/>
</dbReference>
<feature type="domain" description="PKD" evidence="5">
    <location>
        <begin position="888"/>
        <end position="973"/>
    </location>
</feature>
<dbReference type="SMART" id="SM00560">
    <property type="entry name" value="LamGL"/>
    <property type="match status" value="1"/>
</dbReference>
<dbReference type="PROSITE" id="PS50093">
    <property type="entry name" value="PKD"/>
    <property type="match status" value="2"/>
</dbReference>
<dbReference type="InterPro" id="IPR000601">
    <property type="entry name" value="PKD_dom"/>
</dbReference>
<evidence type="ECO:0000256" key="1">
    <source>
        <dbReference type="ARBA" id="ARBA00022729"/>
    </source>
</evidence>
<dbReference type="SUPFAM" id="SSF75011">
    <property type="entry name" value="3-carboxy-cis,cis-mucoante lactonizing enzyme"/>
    <property type="match status" value="1"/>
</dbReference>
<dbReference type="InterPro" id="IPR035986">
    <property type="entry name" value="PKD_dom_sf"/>
</dbReference>
<evidence type="ECO:0000313" key="6">
    <source>
        <dbReference type="EMBL" id="SEO79305.1"/>
    </source>
</evidence>
<feature type="region of interest" description="Disordered" evidence="3">
    <location>
        <begin position="213"/>
        <end position="239"/>
    </location>
</feature>
<evidence type="ECO:0000256" key="2">
    <source>
        <dbReference type="ARBA" id="ARBA00023157"/>
    </source>
</evidence>
<name>A0A1H8SL55_9ACTN</name>
<keyword evidence="2" id="KW-1015">Disulfide bond</keyword>
<evidence type="ECO:0000256" key="3">
    <source>
        <dbReference type="SAM" id="MobiDB-lite"/>
    </source>
</evidence>
<feature type="region of interest" description="Disordered" evidence="3">
    <location>
        <begin position="818"/>
        <end position="837"/>
    </location>
</feature>
<evidence type="ECO:0000256" key="4">
    <source>
        <dbReference type="SAM" id="SignalP"/>
    </source>
</evidence>
<dbReference type="InterPro" id="IPR013320">
    <property type="entry name" value="ConA-like_dom_sf"/>
</dbReference>
<organism evidence="6 7">
    <name type="scientific">Trujillonella endophytica</name>
    <dbReference type="NCBI Taxonomy" id="673521"/>
    <lineage>
        <taxon>Bacteria</taxon>
        <taxon>Bacillati</taxon>
        <taxon>Actinomycetota</taxon>
        <taxon>Actinomycetes</taxon>
        <taxon>Geodermatophilales</taxon>
        <taxon>Geodermatophilaceae</taxon>
        <taxon>Trujillonella</taxon>
    </lineage>
</organism>
<accession>A0A1H8SL55</accession>
<evidence type="ECO:0000259" key="5">
    <source>
        <dbReference type="PROSITE" id="PS50093"/>
    </source>
</evidence>
<feature type="chain" id="PRO_5039323932" evidence="4">
    <location>
        <begin position="28"/>
        <end position="1185"/>
    </location>
</feature>
<dbReference type="Gene3D" id="2.60.120.200">
    <property type="match status" value="1"/>
</dbReference>
<sequence length="1185" mass="119959">MGIVGTGVRRRAVAALATLAVAVGSWALTPPGTARADSAPSPATPTDPVTVSADGLPTVQLNGVAWSQVVVGDTVYVAGSFTRVRPAGSPAGTNETVRNNLLAYDIRTGALVTSFAPSLNAQALAVAASPDGTRLYVGGDFTVADGQPRSRIAAYDIRTGALVESFRPGVNGQVAAIAATDGTVYLGGGLSAVGGTSRTRLAAVRASDGGLLPWAPVPGTGPTSGNRNPTNPTAPGTTATSNDVLALVVTGGGSQVVAAGRFDTMNGAKATGVAALDPTTGGTRTFEINRLITNQGVNSAVWSLSTDGTTVYGTGYDYYGPGNLEGSFAVEAGNGRVRWIADCRGDSYSSFPSGGVVYIASHTHSCVNIGGFPEQEPRVEQRASALSAAPASSNGVVAQSNLNFTGQRAPAQLNWYPSLAQGQVTGQYQAAWSVTGNGSYVAYGGEFPRVNGQSQQGLVRFAVPSLAPNRVGPTASGGTTATAIAAGTVRVAFPAASDLDNGTLSYSVYRDGSATPAATFTRPSSWWLRPTLGWTDRNVPAGTHSYRVVAADPFGNSVDLSSATVAVTGTGTSRPYAATVHADGAIEHWSLGEASGGTAFSQAGAGDAAISSGVRTGWEGALRGDADTSTWFDGRTGLVSQQAPVRGLDTFTVEAWFETRTTAGGVIVDFGDVRSGLSRNNDRQIWLDTAGRVNFAVYPDAPRSLVSPAAYNNGTWHHVAGTVGPDGMKLYVDGRLVASRADTFGAFDISGYWHIGADRPWSGAAYYNGRIDEVAVYPVVLTAEQVARHHALGSTGAGGNVAPQASFTSSADGLTAAFDGRASTDPDGTIGSHGWDFGDGTTGTGATVTHAYARAGTFTVRLTVTDAAGATAGTERQVTVVAPANRPPTAAFTATPTGLSLAVDGRGSADGDGTVAAHSWNWGDGSAPGTGATATHAYAAPGTYQVTLTVVDDDGAAGSVTRAVAVAAPGTTPPLAGDRFERSTTGGLGAADLGGPWTATVGASRQSVVGGAAVLALPAAGNEAVAYLGGTSTARADVRATVSLSSTPTGTGTYAYVTGRRVAAGEDYTVRLRVAPDGAVYLLLSRLSGGVQAFPGGETRVAGLTWTPGTSLETRVQVSGTGTTVVTASVWVAGQAEPTTPQLTRTDTTAALQRPGAVGIGAYRPGSAPAATTVRFDDLLVTELP</sequence>
<keyword evidence="7" id="KW-1185">Reference proteome</keyword>
<dbReference type="CDD" id="cd00146">
    <property type="entry name" value="PKD"/>
    <property type="match status" value="2"/>
</dbReference>